<evidence type="ECO:0000256" key="2">
    <source>
        <dbReference type="ARBA" id="ARBA00022692"/>
    </source>
</evidence>
<dbReference type="PANTHER" id="PTHR15301:SF3">
    <property type="entry name" value="PROTEIN NSG1-RELATED"/>
    <property type="match status" value="1"/>
</dbReference>
<feature type="transmembrane region" description="Helical" evidence="6">
    <location>
        <begin position="107"/>
        <end position="125"/>
    </location>
</feature>
<dbReference type="InterPro" id="IPR025929">
    <property type="entry name" value="INSIG_fam"/>
</dbReference>
<keyword evidence="4 6" id="KW-1133">Transmembrane helix</keyword>
<evidence type="ECO:0000256" key="5">
    <source>
        <dbReference type="ARBA" id="ARBA00023136"/>
    </source>
</evidence>
<evidence type="ECO:0000313" key="7">
    <source>
        <dbReference type="EMBL" id="BBH95227.1"/>
    </source>
</evidence>
<proteinExistence type="predicted"/>
<feature type="transmembrane region" description="Helical" evidence="6">
    <location>
        <begin position="83"/>
        <end position="101"/>
    </location>
</feature>
<evidence type="ECO:0000256" key="6">
    <source>
        <dbReference type="SAM" id="Phobius"/>
    </source>
</evidence>
<keyword evidence="2 6" id="KW-0812">Transmembrane</keyword>
<comment type="subcellular location">
    <subcellularLocation>
        <location evidence="1">Endoplasmic reticulum membrane</location>
        <topology evidence="1">Multi-pass membrane protein</topology>
    </subcellularLocation>
</comment>
<keyword evidence="5 6" id="KW-0472">Membrane</keyword>
<evidence type="ECO:0000256" key="4">
    <source>
        <dbReference type="ARBA" id="ARBA00022989"/>
    </source>
</evidence>
<evidence type="ECO:0000256" key="1">
    <source>
        <dbReference type="ARBA" id="ARBA00004477"/>
    </source>
</evidence>
<sequence>MQMSAWGRAAILLFLLGACGGGALDAFYVSQGVKRYSSAMVAGPTLLGVPWWAPLLAGSAAVAIGLSHPLLDPLLAHSRTARRLSTSIAALGWLCLAYLLGAIPLAPFARFGLLGLLYLNFWLLAGRSWQNLIFSAVVAITGTLIEMILVNAGIFSFPQNADLLGVPAWLPWLYACASLALGDLGRALILLQRGG</sequence>
<keyword evidence="3" id="KW-0256">Endoplasmic reticulum</keyword>
<gene>
    <name evidence="7" type="ORF">KTA_34260</name>
</gene>
<protein>
    <submittedName>
        <fullName evidence="7">Uncharacterized protein</fullName>
    </submittedName>
</protein>
<dbReference type="AlphaFoldDB" id="A0A455T3V2"/>
<dbReference type="EMBL" id="AP019377">
    <property type="protein sequence ID" value="BBH95227.1"/>
    <property type="molecule type" value="Genomic_DNA"/>
</dbReference>
<dbReference type="PANTHER" id="PTHR15301">
    <property type="entry name" value="INSULIN-INDUCED GENE 1"/>
    <property type="match status" value="1"/>
</dbReference>
<feature type="transmembrane region" description="Helical" evidence="6">
    <location>
        <begin position="132"/>
        <end position="157"/>
    </location>
</feature>
<organism evidence="7">
    <name type="scientific">Thermogemmatispora argillosa</name>
    <dbReference type="NCBI Taxonomy" id="2045280"/>
    <lineage>
        <taxon>Bacteria</taxon>
        <taxon>Bacillati</taxon>
        <taxon>Chloroflexota</taxon>
        <taxon>Ktedonobacteria</taxon>
        <taxon>Thermogemmatisporales</taxon>
        <taxon>Thermogemmatisporaceae</taxon>
        <taxon>Thermogemmatispora</taxon>
    </lineage>
</organism>
<accession>A0A455T3V2</accession>
<reference evidence="7" key="1">
    <citation type="submission" date="2018-12" db="EMBL/GenBank/DDBJ databases">
        <title>Novel natural products biosynthetic potential of the class Ktedonobacteria.</title>
        <authorList>
            <person name="Zheng Y."/>
            <person name="Saitou A."/>
            <person name="Wang C.M."/>
            <person name="Toyoda A."/>
            <person name="Minakuchi Y."/>
            <person name="Sekiguchi Y."/>
            <person name="Ueda K."/>
            <person name="Takano H."/>
            <person name="Sakai Y."/>
            <person name="Yokota A."/>
            <person name="Yabe S."/>
        </authorList>
    </citation>
    <scope>NUCLEOTIDE SEQUENCE</scope>
    <source>
        <strain evidence="7">A3-2</strain>
    </source>
</reference>
<feature type="transmembrane region" description="Helical" evidence="6">
    <location>
        <begin position="49"/>
        <end position="71"/>
    </location>
</feature>
<dbReference type="GO" id="GO:0016126">
    <property type="term" value="P:sterol biosynthetic process"/>
    <property type="evidence" value="ECO:0007669"/>
    <property type="project" value="TreeGrafter"/>
</dbReference>
<name>A0A455T3V2_9CHLR</name>
<evidence type="ECO:0000256" key="3">
    <source>
        <dbReference type="ARBA" id="ARBA00022824"/>
    </source>
</evidence>
<feature type="transmembrane region" description="Helical" evidence="6">
    <location>
        <begin position="169"/>
        <end position="191"/>
    </location>
</feature>